<dbReference type="InterPro" id="IPR006076">
    <property type="entry name" value="FAD-dep_OxRdtase"/>
</dbReference>
<dbReference type="GO" id="GO:0016491">
    <property type="term" value="F:oxidoreductase activity"/>
    <property type="evidence" value="ECO:0007669"/>
    <property type="project" value="UniProtKB-KW"/>
</dbReference>
<dbReference type="InterPro" id="IPR036188">
    <property type="entry name" value="FAD/NAD-bd_sf"/>
</dbReference>
<dbReference type="Gene3D" id="3.30.9.10">
    <property type="entry name" value="D-Amino Acid Oxidase, subunit A, domain 2"/>
    <property type="match status" value="1"/>
</dbReference>
<dbReference type="SUPFAM" id="SSF51905">
    <property type="entry name" value="FAD/NAD(P)-binding domain"/>
    <property type="match status" value="1"/>
</dbReference>
<name>A0A371P9R2_9ACTN</name>
<reference evidence="3 4" key="1">
    <citation type="submission" date="2018-08" db="EMBL/GenBank/DDBJ databases">
        <title>Aeromicrobium sp. M2KJ-4, whole genome shotgun sequence.</title>
        <authorList>
            <person name="Tuo L."/>
        </authorList>
    </citation>
    <scope>NUCLEOTIDE SEQUENCE [LARGE SCALE GENOMIC DNA]</scope>
    <source>
        <strain evidence="3 4">M2KJ-4</strain>
    </source>
</reference>
<keyword evidence="4" id="KW-1185">Reference proteome</keyword>
<evidence type="ECO:0000313" key="4">
    <source>
        <dbReference type="Proteomes" id="UP000265581"/>
    </source>
</evidence>
<proteinExistence type="predicted"/>
<protein>
    <submittedName>
        <fullName evidence="3">FAD-binding oxidoreductase</fullName>
    </submittedName>
</protein>
<evidence type="ECO:0000313" key="3">
    <source>
        <dbReference type="EMBL" id="REK72226.1"/>
    </source>
</evidence>
<dbReference type="Proteomes" id="UP000265581">
    <property type="component" value="Unassembled WGS sequence"/>
</dbReference>
<dbReference type="Pfam" id="PF01266">
    <property type="entry name" value="DAO"/>
    <property type="match status" value="1"/>
</dbReference>
<dbReference type="EMBL" id="QUBR01000001">
    <property type="protein sequence ID" value="REK72226.1"/>
    <property type="molecule type" value="Genomic_DNA"/>
</dbReference>
<evidence type="ECO:0000256" key="1">
    <source>
        <dbReference type="ARBA" id="ARBA00023002"/>
    </source>
</evidence>
<dbReference type="PANTHER" id="PTHR13847:SF287">
    <property type="entry name" value="FAD-DEPENDENT OXIDOREDUCTASE DOMAIN-CONTAINING PROTEIN 1"/>
    <property type="match status" value="1"/>
</dbReference>
<dbReference type="PANTHER" id="PTHR13847">
    <property type="entry name" value="SARCOSINE DEHYDROGENASE-RELATED"/>
    <property type="match status" value="1"/>
</dbReference>
<evidence type="ECO:0000259" key="2">
    <source>
        <dbReference type="Pfam" id="PF01266"/>
    </source>
</evidence>
<accession>A0A371P9R2</accession>
<comment type="caution">
    <text evidence="3">The sequence shown here is derived from an EMBL/GenBank/DDBJ whole genome shotgun (WGS) entry which is preliminary data.</text>
</comment>
<feature type="domain" description="FAD dependent oxidoreductase" evidence="2">
    <location>
        <begin position="2"/>
        <end position="345"/>
    </location>
</feature>
<dbReference type="Gene3D" id="3.50.50.60">
    <property type="entry name" value="FAD/NAD(P)-binding domain"/>
    <property type="match status" value="1"/>
</dbReference>
<organism evidence="3 4">
    <name type="scientific">Aeromicrobium endophyticum</name>
    <dbReference type="NCBI Taxonomy" id="2292704"/>
    <lineage>
        <taxon>Bacteria</taxon>
        <taxon>Bacillati</taxon>
        <taxon>Actinomycetota</taxon>
        <taxon>Actinomycetes</taxon>
        <taxon>Propionibacteriales</taxon>
        <taxon>Nocardioidaceae</taxon>
        <taxon>Aeromicrobium</taxon>
    </lineage>
</organism>
<dbReference type="AlphaFoldDB" id="A0A371P9R2"/>
<keyword evidence="1" id="KW-0560">Oxidoreductase</keyword>
<gene>
    <name evidence="3" type="ORF">DX116_00830</name>
</gene>
<sequence>MLGLFTAMELVSDPSVSVEVIDSGHPGVGSSGRSVGMIETQYVDAGDVEVRAFGRKAYSALIDEHALPFVHGGYLRLGHSHDDIAQFERSIAAQAAAGITDAEILLPAEIARRWPQLVTADVSAGLFGAWDGYVDGYEVTQLLARLVRESGGHVRSNSQLVDATRSGSWRLETTNGTFEADVVVNAAGPWAGHVADLLGAPVTLIPQLHGAVAIELPDEKPFTPFVMDYVPGAGSEGVYFRSERKDQLIAGLHTEEVLHHGVAPDVQLGSMDGETVERIALALTERLHDVDDMRIGRSWTGIYPMSSDHRPVVGRHADDPTVVCALGAGGNGIQLSPAIGRMAADAVLERPRSFSDAVQWGQQRFAADPQV</sequence>
<dbReference type="GO" id="GO:0005737">
    <property type="term" value="C:cytoplasm"/>
    <property type="evidence" value="ECO:0007669"/>
    <property type="project" value="TreeGrafter"/>
</dbReference>